<dbReference type="Gene3D" id="3.20.20.140">
    <property type="entry name" value="Metal-dependent hydrolases"/>
    <property type="match status" value="1"/>
</dbReference>
<evidence type="ECO:0000259" key="2">
    <source>
        <dbReference type="Pfam" id="PF04909"/>
    </source>
</evidence>
<dbReference type="Pfam" id="PF04909">
    <property type="entry name" value="Amidohydro_2"/>
    <property type="match status" value="1"/>
</dbReference>
<dbReference type="EMBL" id="CAFBIY010000325">
    <property type="protein sequence ID" value="CAB4853736.1"/>
    <property type="molecule type" value="Genomic_DNA"/>
</dbReference>
<keyword evidence="1" id="KW-0456">Lyase</keyword>
<evidence type="ECO:0000313" key="5">
    <source>
        <dbReference type="EMBL" id="CAB4829104.1"/>
    </source>
</evidence>
<dbReference type="GO" id="GO:0016787">
    <property type="term" value="F:hydrolase activity"/>
    <property type="evidence" value="ECO:0007669"/>
    <property type="project" value="InterPro"/>
</dbReference>
<dbReference type="InterPro" id="IPR032465">
    <property type="entry name" value="ACMSD"/>
</dbReference>
<feature type="domain" description="Amidohydrolase-related" evidence="2">
    <location>
        <begin position="95"/>
        <end position="392"/>
    </location>
</feature>
<reference evidence="3" key="1">
    <citation type="submission" date="2020-05" db="EMBL/GenBank/DDBJ databases">
        <authorList>
            <person name="Chiriac C."/>
            <person name="Salcher M."/>
            <person name="Ghai R."/>
            <person name="Kavagutti S V."/>
        </authorList>
    </citation>
    <scope>NUCLEOTIDE SEQUENCE</scope>
</reference>
<evidence type="ECO:0000313" key="4">
    <source>
        <dbReference type="EMBL" id="CAB4748226.1"/>
    </source>
</evidence>
<evidence type="ECO:0000256" key="1">
    <source>
        <dbReference type="ARBA" id="ARBA00023239"/>
    </source>
</evidence>
<dbReference type="AlphaFoldDB" id="A0A6J6AC72"/>
<accession>A0A6J6AC72</accession>
<dbReference type="InterPro" id="IPR032466">
    <property type="entry name" value="Metal_Hydrolase"/>
</dbReference>
<dbReference type="GO" id="GO:0005737">
    <property type="term" value="C:cytoplasm"/>
    <property type="evidence" value="ECO:0007669"/>
    <property type="project" value="TreeGrafter"/>
</dbReference>
<dbReference type="PANTHER" id="PTHR21240:SF28">
    <property type="entry name" value="ISO-OROTATE DECARBOXYLASE (EUROFUNG)"/>
    <property type="match status" value="1"/>
</dbReference>
<protein>
    <submittedName>
        <fullName evidence="3">Unannotated protein</fullName>
    </submittedName>
</protein>
<dbReference type="EMBL" id="CAEZYF010000037">
    <property type="protein sequence ID" value="CAB4748226.1"/>
    <property type="molecule type" value="Genomic_DNA"/>
</dbReference>
<sequence>MPSRSLGYPVFDVDNHMYETPAALTKHIDPKFKGVIDYVDVEGRTKISVKGEISEYIPNPTFEKVAAPGAQEEYFRNGNPDGKTRREILGKAMVAPPAFREPGPRIELMDQQGIDRALMWPTLASLVEERLRDDPEAIHAIVTALNRWMYEQWTFNFEDRIFPTPVITLPILDKAIAELEWVLERGAKVILVRPAPVPGLNGMRSFALPEFDPFWERVQAADILVGMHASDSGYQRYQNDWEGATGEMKPFVGQSGFGAIVSHMSRPVVDTVASAIGHGMCSRFPKLKLALVENGSGWVRGLLETMEYAHSMAPNSFDENPVEVFKRNIYVHPFHEENPKALAELVGIDHVLFGSDYPHPEGLADPITFVDDLVGIDSVGVAKIMGGNLARLMNVENTALV</sequence>
<evidence type="ECO:0000313" key="6">
    <source>
        <dbReference type="EMBL" id="CAB4853736.1"/>
    </source>
</evidence>
<gene>
    <name evidence="4" type="ORF">UFOPK2656_03372</name>
    <name evidence="5" type="ORF">UFOPK3099_01921</name>
    <name evidence="6" type="ORF">UFOPK3267_03274</name>
    <name evidence="7" type="ORF">UFOPK3651_02810</name>
    <name evidence="8" type="ORF">UFOPK3931_01939</name>
    <name evidence="3" type="ORF">UFOPK4189_03516</name>
</gene>
<evidence type="ECO:0000313" key="7">
    <source>
        <dbReference type="EMBL" id="CAB4950495.1"/>
    </source>
</evidence>
<organism evidence="3">
    <name type="scientific">freshwater metagenome</name>
    <dbReference type="NCBI Taxonomy" id="449393"/>
    <lineage>
        <taxon>unclassified sequences</taxon>
        <taxon>metagenomes</taxon>
        <taxon>ecological metagenomes</taxon>
    </lineage>
</organism>
<dbReference type="SUPFAM" id="SSF51556">
    <property type="entry name" value="Metallo-dependent hydrolases"/>
    <property type="match status" value="1"/>
</dbReference>
<name>A0A6J6AC72_9ZZZZ</name>
<evidence type="ECO:0000313" key="3">
    <source>
        <dbReference type="EMBL" id="CAB4365775.1"/>
    </source>
</evidence>
<dbReference type="EMBL" id="CAFBOL010000055">
    <property type="protein sequence ID" value="CAB4998023.1"/>
    <property type="molecule type" value="Genomic_DNA"/>
</dbReference>
<dbReference type="EMBL" id="CAFAAV010000163">
    <property type="protein sequence ID" value="CAB4829104.1"/>
    <property type="molecule type" value="Genomic_DNA"/>
</dbReference>
<dbReference type="PANTHER" id="PTHR21240">
    <property type="entry name" value="2-AMINO-3-CARBOXYLMUCONATE-6-SEMIALDEHYDE DECARBOXYLASE"/>
    <property type="match status" value="1"/>
</dbReference>
<dbReference type="EMBL" id="CAESGF010000047">
    <property type="protein sequence ID" value="CAB4365775.1"/>
    <property type="molecule type" value="Genomic_DNA"/>
</dbReference>
<evidence type="ECO:0000313" key="8">
    <source>
        <dbReference type="EMBL" id="CAB4998023.1"/>
    </source>
</evidence>
<dbReference type="InterPro" id="IPR006680">
    <property type="entry name" value="Amidohydro-rel"/>
</dbReference>
<dbReference type="GO" id="GO:0019748">
    <property type="term" value="P:secondary metabolic process"/>
    <property type="evidence" value="ECO:0007669"/>
    <property type="project" value="TreeGrafter"/>
</dbReference>
<dbReference type="GO" id="GO:0016831">
    <property type="term" value="F:carboxy-lyase activity"/>
    <property type="evidence" value="ECO:0007669"/>
    <property type="project" value="InterPro"/>
</dbReference>
<dbReference type="EMBL" id="CAFBMT010000022">
    <property type="protein sequence ID" value="CAB4950495.1"/>
    <property type="molecule type" value="Genomic_DNA"/>
</dbReference>
<proteinExistence type="predicted"/>